<accession>A0A2K6BWN8</accession>
<proteinExistence type="predicted"/>
<sequence length="110" mass="11704">MRGKARMADFFPFRDRPTAPVTFPSPLSARGGRGRCRLGRCGRRPARRKRLRDARPVVSVRPGTDIRMPRALRASSAASPGPAPSAGDPGGSARPRPAARPPAPLGSALR</sequence>
<dbReference type="Ensembl" id="ENSMNET00000040039.1">
    <property type="protein sequence ID" value="ENSMNEP00000015827.1"/>
    <property type="gene ID" value="ENSMNEG00000031975.1"/>
</dbReference>
<dbReference type="OMA" id="GCCRLGC"/>
<reference evidence="2" key="1">
    <citation type="submission" date="2025-08" db="UniProtKB">
        <authorList>
            <consortium name="Ensembl"/>
        </authorList>
    </citation>
    <scope>IDENTIFICATION</scope>
</reference>
<feature type="compositionally biased region" description="Basic residues" evidence="1">
    <location>
        <begin position="32"/>
        <end position="52"/>
    </location>
</feature>
<name>A0A2K6BWN8_MACNE</name>
<dbReference type="Proteomes" id="UP000233120">
    <property type="component" value="Unassembled WGS sequence"/>
</dbReference>
<evidence type="ECO:0000313" key="2">
    <source>
        <dbReference type="Ensembl" id="ENSMNEP00000015827.1"/>
    </source>
</evidence>
<evidence type="ECO:0000256" key="1">
    <source>
        <dbReference type="SAM" id="MobiDB-lite"/>
    </source>
</evidence>
<feature type="compositionally biased region" description="Low complexity" evidence="1">
    <location>
        <begin position="69"/>
        <end position="96"/>
    </location>
</feature>
<reference evidence="2" key="2">
    <citation type="submission" date="2025-09" db="UniProtKB">
        <authorList>
            <consortium name="Ensembl"/>
        </authorList>
    </citation>
    <scope>IDENTIFICATION</scope>
</reference>
<keyword evidence="3" id="KW-1185">Reference proteome</keyword>
<dbReference type="Bgee" id="ENSMNEG00000031975">
    <property type="expression patterns" value="Expressed in cerebellum and 3 other cell types or tissues"/>
</dbReference>
<feature type="region of interest" description="Disordered" evidence="1">
    <location>
        <begin position="14"/>
        <end position="110"/>
    </location>
</feature>
<dbReference type="AlphaFoldDB" id="A0A2K6BWN8"/>
<evidence type="ECO:0000313" key="3">
    <source>
        <dbReference type="Proteomes" id="UP000233120"/>
    </source>
</evidence>
<organism evidence="2 3">
    <name type="scientific">Macaca nemestrina</name>
    <name type="common">Pig-tailed macaque</name>
    <dbReference type="NCBI Taxonomy" id="9545"/>
    <lineage>
        <taxon>Eukaryota</taxon>
        <taxon>Metazoa</taxon>
        <taxon>Chordata</taxon>
        <taxon>Craniata</taxon>
        <taxon>Vertebrata</taxon>
        <taxon>Euteleostomi</taxon>
        <taxon>Mammalia</taxon>
        <taxon>Eutheria</taxon>
        <taxon>Euarchontoglires</taxon>
        <taxon>Primates</taxon>
        <taxon>Haplorrhini</taxon>
        <taxon>Catarrhini</taxon>
        <taxon>Cercopithecidae</taxon>
        <taxon>Cercopithecinae</taxon>
        <taxon>Macaca</taxon>
    </lineage>
</organism>
<protein>
    <submittedName>
        <fullName evidence="2">Uncharacterized protein</fullName>
    </submittedName>
</protein>
<dbReference type="GeneTree" id="ENSGT00910000147165"/>